<feature type="region of interest" description="Disordered" evidence="1">
    <location>
        <begin position="1"/>
        <end position="25"/>
    </location>
</feature>
<protein>
    <submittedName>
        <fullName evidence="2">Uncharacterized protein</fullName>
    </submittedName>
</protein>
<sequence>MSSTMSDCRSRRDENPMKLVSRRSTLWTRGSPVLGGGGCCAGRGSAGRQRRPGARAGGCYDAGGTSGPGLNPSMYRIGPKMRNKRMECKVPSSNLWVPPSFEHPERLTSKYLARRVMYRPMDVT</sequence>
<dbReference type="AlphaFoldDB" id="A0AAV2CV51"/>
<evidence type="ECO:0000256" key="1">
    <source>
        <dbReference type="SAM" id="MobiDB-lite"/>
    </source>
</evidence>
<reference evidence="2 3" key="1">
    <citation type="submission" date="2024-04" db="EMBL/GenBank/DDBJ databases">
        <authorList>
            <person name="Fracassetti M."/>
        </authorList>
    </citation>
    <scope>NUCLEOTIDE SEQUENCE [LARGE SCALE GENOMIC DNA]</scope>
</reference>
<name>A0AAV2CV51_9ROSI</name>
<proteinExistence type="predicted"/>
<evidence type="ECO:0000313" key="2">
    <source>
        <dbReference type="EMBL" id="CAL1360429.1"/>
    </source>
</evidence>
<organism evidence="2 3">
    <name type="scientific">Linum trigynum</name>
    <dbReference type="NCBI Taxonomy" id="586398"/>
    <lineage>
        <taxon>Eukaryota</taxon>
        <taxon>Viridiplantae</taxon>
        <taxon>Streptophyta</taxon>
        <taxon>Embryophyta</taxon>
        <taxon>Tracheophyta</taxon>
        <taxon>Spermatophyta</taxon>
        <taxon>Magnoliopsida</taxon>
        <taxon>eudicotyledons</taxon>
        <taxon>Gunneridae</taxon>
        <taxon>Pentapetalae</taxon>
        <taxon>rosids</taxon>
        <taxon>fabids</taxon>
        <taxon>Malpighiales</taxon>
        <taxon>Linaceae</taxon>
        <taxon>Linum</taxon>
    </lineage>
</organism>
<evidence type="ECO:0000313" key="3">
    <source>
        <dbReference type="Proteomes" id="UP001497516"/>
    </source>
</evidence>
<dbReference type="Proteomes" id="UP001497516">
    <property type="component" value="Chromosome 10"/>
</dbReference>
<accession>A0AAV2CV51</accession>
<gene>
    <name evidence="2" type="ORF">LTRI10_LOCUS7866</name>
</gene>
<dbReference type="EMBL" id="OZ034814">
    <property type="protein sequence ID" value="CAL1360429.1"/>
    <property type="molecule type" value="Genomic_DNA"/>
</dbReference>
<keyword evidence="3" id="KW-1185">Reference proteome</keyword>